<dbReference type="EMBL" id="KV722536">
    <property type="protein sequence ID" value="OCH86257.1"/>
    <property type="molecule type" value="Genomic_DNA"/>
</dbReference>
<keyword evidence="1" id="KW-1133">Transmembrane helix</keyword>
<dbReference type="AlphaFoldDB" id="A0A8E2AT79"/>
<protein>
    <submittedName>
        <fullName evidence="2">Uncharacterized protein</fullName>
    </submittedName>
</protein>
<dbReference type="Proteomes" id="UP000250043">
    <property type="component" value="Unassembled WGS sequence"/>
</dbReference>
<name>A0A8E2AT79_9APHY</name>
<proteinExistence type="predicted"/>
<feature type="transmembrane region" description="Helical" evidence="1">
    <location>
        <begin position="155"/>
        <end position="182"/>
    </location>
</feature>
<keyword evidence="1" id="KW-0812">Transmembrane</keyword>
<dbReference type="OrthoDB" id="3357408at2759"/>
<feature type="transmembrane region" description="Helical" evidence="1">
    <location>
        <begin position="6"/>
        <end position="28"/>
    </location>
</feature>
<accession>A0A8E2AT79</accession>
<reference evidence="2 3" key="1">
    <citation type="submission" date="2016-07" db="EMBL/GenBank/DDBJ databases">
        <title>Draft genome of the white-rot fungus Obba rivulosa 3A-2.</title>
        <authorList>
            <consortium name="DOE Joint Genome Institute"/>
            <person name="Miettinen O."/>
            <person name="Riley R."/>
            <person name="Acob R."/>
            <person name="Barry K."/>
            <person name="Cullen D."/>
            <person name="De Vries R."/>
            <person name="Hainaut M."/>
            <person name="Hatakka A."/>
            <person name="Henrissat B."/>
            <person name="Hilden K."/>
            <person name="Kuo R."/>
            <person name="Labutti K."/>
            <person name="Lipzen A."/>
            <person name="Makela M.R."/>
            <person name="Sandor L."/>
            <person name="Spatafora J.W."/>
            <person name="Grigoriev I.V."/>
            <person name="Hibbett D.S."/>
        </authorList>
    </citation>
    <scope>NUCLEOTIDE SEQUENCE [LARGE SCALE GENOMIC DNA]</scope>
    <source>
        <strain evidence="2 3">3A-2</strain>
    </source>
</reference>
<keyword evidence="1" id="KW-0472">Membrane</keyword>
<evidence type="ECO:0000256" key="1">
    <source>
        <dbReference type="SAM" id="Phobius"/>
    </source>
</evidence>
<feature type="transmembrane region" description="Helical" evidence="1">
    <location>
        <begin position="233"/>
        <end position="252"/>
    </location>
</feature>
<evidence type="ECO:0000313" key="2">
    <source>
        <dbReference type="EMBL" id="OCH86257.1"/>
    </source>
</evidence>
<organism evidence="2 3">
    <name type="scientific">Obba rivulosa</name>
    <dbReference type="NCBI Taxonomy" id="1052685"/>
    <lineage>
        <taxon>Eukaryota</taxon>
        <taxon>Fungi</taxon>
        <taxon>Dikarya</taxon>
        <taxon>Basidiomycota</taxon>
        <taxon>Agaricomycotina</taxon>
        <taxon>Agaricomycetes</taxon>
        <taxon>Polyporales</taxon>
        <taxon>Gelatoporiaceae</taxon>
        <taxon>Obba</taxon>
    </lineage>
</organism>
<feature type="transmembrane region" description="Helical" evidence="1">
    <location>
        <begin position="121"/>
        <end position="143"/>
    </location>
</feature>
<sequence length="285" mass="31534">MAVSANIVSLFFTAFFLGIHLVTSYIALRSHFVRRRRRGRSPIWLYVVVIILMGSIGTLSAVADVILTNEAWIARNADSSVDVDLWINIVENPDSVIQPLIGDVALIYRCWLVYEHNRKTVAAAIMLWLGASSMIMVIIAGSIATNIGSRFYDSYLTPLMVSALSLTVALNVITTLLVMIRLCTVIREIRQYNIIDRPSVDVVAHLVIDSGLLYTITVIITLGVRIALNGASYLLNASLVQISGIAFNLIIIRAGRFPGRHTTEEQVERFIQHALQDHSPDPGYG</sequence>
<gene>
    <name evidence="2" type="ORF">OBBRIDRAFT_828403</name>
</gene>
<keyword evidence="3" id="KW-1185">Reference proteome</keyword>
<evidence type="ECO:0000313" key="3">
    <source>
        <dbReference type="Proteomes" id="UP000250043"/>
    </source>
</evidence>
<feature type="transmembrane region" description="Helical" evidence="1">
    <location>
        <begin position="43"/>
        <end position="63"/>
    </location>
</feature>
<feature type="transmembrane region" description="Helical" evidence="1">
    <location>
        <begin position="202"/>
        <end position="227"/>
    </location>
</feature>
<feature type="transmembrane region" description="Helical" evidence="1">
    <location>
        <begin position="96"/>
        <end position="114"/>
    </location>
</feature>